<dbReference type="Proteomes" id="UP001549110">
    <property type="component" value="Unassembled WGS sequence"/>
</dbReference>
<protein>
    <submittedName>
        <fullName evidence="8">CitMHS family citrate-Mg2+:H+ or citrate-Ca2+:H+ symporter</fullName>
    </submittedName>
</protein>
<evidence type="ECO:0000256" key="5">
    <source>
        <dbReference type="ARBA" id="ARBA00023136"/>
    </source>
</evidence>
<comment type="subcellular location">
    <subcellularLocation>
        <location evidence="1">Membrane</location>
        <topology evidence="1">Multi-pass membrane protein</topology>
    </subcellularLocation>
</comment>
<keyword evidence="9" id="KW-1185">Reference proteome</keyword>
<keyword evidence="5 6" id="KW-0472">Membrane</keyword>
<reference evidence="8 9" key="1">
    <citation type="submission" date="2024-06" db="EMBL/GenBank/DDBJ databases">
        <title>Genomic Encyclopedia of Type Strains, Phase IV (KMG-IV): sequencing the most valuable type-strain genomes for metagenomic binning, comparative biology and taxonomic classification.</title>
        <authorList>
            <person name="Goeker M."/>
        </authorList>
    </citation>
    <scope>NUCLEOTIDE SEQUENCE [LARGE SCALE GENOMIC DNA]</scope>
    <source>
        <strain evidence="8 9">DSM 17809</strain>
    </source>
</reference>
<accession>A0ABV2EI95</accession>
<proteinExistence type="predicted"/>
<evidence type="ECO:0000256" key="4">
    <source>
        <dbReference type="ARBA" id="ARBA00022989"/>
    </source>
</evidence>
<dbReference type="InterPro" id="IPR014738">
    <property type="entry name" value="Citrate_transporter"/>
</dbReference>
<evidence type="ECO:0000313" key="8">
    <source>
        <dbReference type="EMBL" id="MET3526750.1"/>
    </source>
</evidence>
<keyword evidence="2" id="KW-0813">Transport</keyword>
<feature type="transmembrane region" description="Helical" evidence="6">
    <location>
        <begin position="26"/>
        <end position="45"/>
    </location>
</feature>
<feature type="transmembrane region" description="Helical" evidence="6">
    <location>
        <begin position="250"/>
        <end position="268"/>
    </location>
</feature>
<dbReference type="EMBL" id="JBEPLU010000001">
    <property type="protein sequence ID" value="MET3526750.1"/>
    <property type="molecule type" value="Genomic_DNA"/>
</dbReference>
<gene>
    <name evidence="8" type="ORF">ABID41_001845</name>
</gene>
<feature type="transmembrane region" description="Helical" evidence="6">
    <location>
        <begin position="303"/>
        <end position="322"/>
    </location>
</feature>
<dbReference type="Pfam" id="PF03600">
    <property type="entry name" value="CitMHS"/>
    <property type="match status" value="1"/>
</dbReference>
<feature type="transmembrane region" description="Helical" evidence="6">
    <location>
        <begin position="174"/>
        <end position="196"/>
    </location>
</feature>
<keyword evidence="3 6" id="KW-0812">Transmembrane</keyword>
<feature type="transmembrane region" description="Helical" evidence="6">
    <location>
        <begin position="342"/>
        <end position="362"/>
    </location>
</feature>
<evidence type="ECO:0000259" key="7">
    <source>
        <dbReference type="Pfam" id="PF03600"/>
    </source>
</evidence>
<evidence type="ECO:0000256" key="6">
    <source>
        <dbReference type="SAM" id="Phobius"/>
    </source>
</evidence>
<sequence>MMLSVMGFAMVATFMTLIMTRRLTPLVALISVPIIFGLLAGFGSDLGPMMLDGISKIAPTGVLLMFAILYFGLMIDSGLFDPLVGLLLRLVHGDPVKIVVGTVVLATLVSLDGDGSTTYMITVAALLPLYRRMGLNPLIMACLVMLSSGLMNLTPWGGPTARVATALQVEAAEIFLPMIPAMAITFVWLLALAYFYGRHERRRLGSLRLGEEAPVFGEGLAGDAGVDEIVDVGHGGFTVSSDIAARRPRLIWFNAVLTAALMALLVLGVMPLPVLFMAAFCVAGVVNYPSIAEQKARVAAHSANVMAVVSLIFAAGIFTGILNGTGMVEHMSRSLLAVIPPALGPYMAPITGLISLPMTFFVSNDAFYFGMAPILAETASHYGISAQAIGRASLVGQPLHLLSPLVPSTYLLVSLAGVEFGEHQKFTARWAVATSLVMLVAAMAVGAFPLVAGR</sequence>
<feature type="transmembrane region" description="Helical" evidence="6">
    <location>
        <begin position="430"/>
        <end position="452"/>
    </location>
</feature>
<keyword evidence="4 6" id="KW-1133">Transmembrane helix</keyword>
<organism evidence="8 9">
    <name type="scientific">Phenylobacterium koreense</name>
    <dbReference type="NCBI Taxonomy" id="266125"/>
    <lineage>
        <taxon>Bacteria</taxon>
        <taxon>Pseudomonadati</taxon>
        <taxon>Pseudomonadota</taxon>
        <taxon>Alphaproteobacteria</taxon>
        <taxon>Caulobacterales</taxon>
        <taxon>Caulobacteraceae</taxon>
        <taxon>Phenylobacterium</taxon>
    </lineage>
</organism>
<evidence type="ECO:0000256" key="3">
    <source>
        <dbReference type="ARBA" id="ARBA00022692"/>
    </source>
</evidence>
<dbReference type="InterPro" id="IPR004680">
    <property type="entry name" value="Cit_transptr-like_dom"/>
</dbReference>
<comment type="caution">
    <text evidence="8">The sequence shown here is derived from an EMBL/GenBank/DDBJ whole genome shotgun (WGS) entry which is preliminary data.</text>
</comment>
<name>A0ABV2EI95_9CAUL</name>
<feature type="transmembrane region" description="Helical" evidence="6">
    <location>
        <begin position="274"/>
        <end position="291"/>
    </location>
</feature>
<feature type="transmembrane region" description="Helical" evidence="6">
    <location>
        <begin position="134"/>
        <end position="154"/>
    </location>
</feature>
<dbReference type="NCBIfam" id="TIGR00784">
    <property type="entry name" value="citMHS"/>
    <property type="match status" value="1"/>
</dbReference>
<feature type="domain" description="Citrate transporter-like" evidence="7">
    <location>
        <begin position="8"/>
        <end position="396"/>
    </location>
</feature>
<evidence type="ECO:0000256" key="2">
    <source>
        <dbReference type="ARBA" id="ARBA00022448"/>
    </source>
</evidence>
<evidence type="ECO:0000313" key="9">
    <source>
        <dbReference type="Proteomes" id="UP001549110"/>
    </source>
</evidence>
<evidence type="ECO:0000256" key="1">
    <source>
        <dbReference type="ARBA" id="ARBA00004141"/>
    </source>
</evidence>
<feature type="transmembrane region" description="Helical" evidence="6">
    <location>
        <begin position="57"/>
        <end position="75"/>
    </location>
</feature>